<feature type="compositionally biased region" description="Polar residues" evidence="7">
    <location>
        <begin position="1"/>
        <end position="10"/>
    </location>
</feature>
<feature type="region of interest" description="Disordered" evidence="7">
    <location>
        <begin position="1"/>
        <end position="29"/>
    </location>
</feature>
<comment type="caution">
    <text evidence="10">The sequence shown here is derived from an EMBL/GenBank/DDBJ whole genome shotgun (WGS) entry which is preliminary data.</text>
</comment>
<feature type="transmembrane region" description="Helical" evidence="8">
    <location>
        <begin position="338"/>
        <end position="360"/>
    </location>
</feature>
<feature type="transmembrane region" description="Helical" evidence="8">
    <location>
        <begin position="129"/>
        <end position="148"/>
    </location>
</feature>
<dbReference type="InterPro" id="IPR010290">
    <property type="entry name" value="TM_effector"/>
</dbReference>
<proteinExistence type="predicted"/>
<feature type="transmembrane region" description="Helical" evidence="8">
    <location>
        <begin position="312"/>
        <end position="332"/>
    </location>
</feature>
<feature type="transmembrane region" description="Helical" evidence="8">
    <location>
        <begin position="251"/>
        <end position="274"/>
    </location>
</feature>
<evidence type="ECO:0000256" key="6">
    <source>
        <dbReference type="ARBA" id="ARBA00023136"/>
    </source>
</evidence>
<feature type="transmembrane region" description="Helical" evidence="8">
    <location>
        <begin position="168"/>
        <end position="191"/>
    </location>
</feature>
<feature type="domain" description="Major facilitator superfamily (MFS) profile" evidence="9">
    <location>
        <begin position="35"/>
        <end position="426"/>
    </location>
</feature>
<dbReference type="Pfam" id="PF05977">
    <property type="entry name" value="MFS_3"/>
    <property type="match status" value="1"/>
</dbReference>
<evidence type="ECO:0000256" key="4">
    <source>
        <dbReference type="ARBA" id="ARBA00022692"/>
    </source>
</evidence>
<name>A0ABP6V623_9ACTN</name>
<keyword evidence="4 8" id="KW-0812">Transmembrane</keyword>
<feature type="transmembrane region" description="Helical" evidence="8">
    <location>
        <begin position="101"/>
        <end position="123"/>
    </location>
</feature>
<keyword evidence="6 8" id="KW-0472">Membrane</keyword>
<evidence type="ECO:0000313" key="10">
    <source>
        <dbReference type="EMBL" id="GAA3526826.1"/>
    </source>
</evidence>
<evidence type="ECO:0000313" key="11">
    <source>
        <dbReference type="Proteomes" id="UP001500301"/>
    </source>
</evidence>
<protein>
    <submittedName>
        <fullName evidence="10">MFS transporter</fullName>
    </submittedName>
</protein>
<feature type="compositionally biased region" description="Basic and acidic residues" evidence="7">
    <location>
        <begin position="12"/>
        <end position="21"/>
    </location>
</feature>
<keyword evidence="2" id="KW-0813">Transport</keyword>
<reference evidence="11" key="1">
    <citation type="journal article" date="2019" name="Int. J. Syst. Evol. Microbiol.">
        <title>The Global Catalogue of Microorganisms (GCM) 10K type strain sequencing project: providing services to taxonomists for standard genome sequencing and annotation.</title>
        <authorList>
            <consortium name="The Broad Institute Genomics Platform"/>
            <consortium name="The Broad Institute Genome Sequencing Center for Infectious Disease"/>
            <person name="Wu L."/>
            <person name="Ma J."/>
        </authorList>
    </citation>
    <scope>NUCLEOTIDE SEQUENCE [LARGE SCALE GENOMIC DNA]</scope>
    <source>
        <strain evidence="11">JCM 17460</strain>
    </source>
</reference>
<evidence type="ECO:0000259" key="9">
    <source>
        <dbReference type="PROSITE" id="PS50850"/>
    </source>
</evidence>
<feature type="transmembrane region" description="Helical" evidence="8">
    <location>
        <begin position="68"/>
        <end position="89"/>
    </location>
</feature>
<dbReference type="PANTHER" id="PTHR23513:SF11">
    <property type="entry name" value="STAPHYLOFERRIN A TRANSPORTER"/>
    <property type="match status" value="1"/>
</dbReference>
<evidence type="ECO:0000256" key="8">
    <source>
        <dbReference type="SAM" id="Phobius"/>
    </source>
</evidence>
<keyword evidence="3" id="KW-1003">Cell membrane</keyword>
<dbReference type="CDD" id="cd06173">
    <property type="entry name" value="MFS_MefA_like"/>
    <property type="match status" value="1"/>
</dbReference>
<dbReference type="InterPro" id="IPR036259">
    <property type="entry name" value="MFS_trans_sf"/>
</dbReference>
<keyword evidence="5 8" id="KW-1133">Transmembrane helix</keyword>
<feature type="transmembrane region" description="Helical" evidence="8">
    <location>
        <begin position="286"/>
        <end position="305"/>
    </location>
</feature>
<dbReference type="RefSeq" id="WP_257440697.1">
    <property type="nucleotide sequence ID" value="NZ_BAABBB010000007.1"/>
</dbReference>
<evidence type="ECO:0000256" key="2">
    <source>
        <dbReference type="ARBA" id="ARBA00022448"/>
    </source>
</evidence>
<dbReference type="EMBL" id="BAABBB010000007">
    <property type="protein sequence ID" value="GAA3526826.1"/>
    <property type="molecule type" value="Genomic_DNA"/>
</dbReference>
<organism evidence="10 11">
    <name type="scientific">Nocardioides daeguensis</name>
    <dbReference type="NCBI Taxonomy" id="908359"/>
    <lineage>
        <taxon>Bacteria</taxon>
        <taxon>Bacillati</taxon>
        <taxon>Actinomycetota</taxon>
        <taxon>Actinomycetes</taxon>
        <taxon>Propionibacteriales</taxon>
        <taxon>Nocardioidaceae</taxon>
        <taxon>Nocardioides</taxon>
    </lineage>
</organism>
<comment type="subcellular location">
    <subcellularLocation>
        <location evidence="1">Cell membrane</location>
        <topology evidence="1">Multi-pass membrane protein</topology>
    </subcellularLocation>
</comment>
<dbReference type="Gene3D" id="1.20.1250.20">
    <property type="entry name" value="MFS general substrate transporter like domains"/>
    <property type="match status" value="1"/>
</dbReference>
<keyword evidence="11" id="KW-1185">Reference proteome</keyword>
<dbReference type="Proteomes" id="UP001500301">
    <property type="component" value="Unassembled WGS sequence"/>
</dbReference>
<dbReference type="PROSITE" id="PS50850">
    <property type="entry name" value="MFS"/>
    <property type="match status" value="1"/>
</dbReference>
<feature type="transmembrane region" description="Helical" evidence="8">
    <location>
        <begin position="400"/>
        <end position="421"/>
    </location>
</feature>
<dbReference type="PANTHER" id="PTHR23513">
    <property type="entry name" value="INTEGRAL MEMBRANE EFFLUX PROTEIN-RELATED"/>
    <property type="match status" value="1"/>
</dbReference>
<sequence>MPPRSCNASLRPTDRRPRPEGDPTSPRFRSLSHPNYRLYFAGSLVSNIGTWMQRVAQDWLVLTIPGNGGAALGIATGLQFLPVLLLSPYAGVVADRISKRVLLQVTQAMMALSSLALGVIAVLGVAQTWQVYLIAFVFGIGAAFDAPARQAFVSEMVGTDDVANAVSLNSAAFNAARLIGPGLAGLLIGFAGGGMRATGWVILANALSYLAVIAQLRRMDVAALHSPRPAARTPGMLREGVAYLRGQPKMLMILVLVFFVGTFGMNFQITSALMATEVFGKGAEEYGVLGSVLAIGSLSGALVAAGRSRVRVRLLMGAAVAFGVVEIAAGLVPTYLTFVLLCPFLGFSVITVLNSCNAILQTESAPALRGRVMAIYMTIVMGGAPLGSPFIGWIGEQLGARWTLVAGGTLVLVGVGLAAAAHRAASRALGSTTGSTPLGAPAMLRP</sequence>
<feature type="transmembrane region" description="Helical" evidence="8">
    <location>
        <begin position="372"/>
        <end position="394"/>
    </location>
</feature>
<gene>
    <name evidence="10" type="ORF">GCM10022263_14420</name>
</gene>
<evidence type="ECO:0000256" key="3">
    <source>
        <dbReference type="ARBA" id="ARBA00022475"/>
    </source>
</evidence>
<accession>A0ABP6V623</accession>
<evidence type="ECO:0000256" key="1">
    <source>
        <dbReference type="ARBA" id="ARBA00004651"/>
    </source>
</evidence>
<evidence type="ECO:0000256" key="7">
    <source>
        <dbReference type="SAM" id="MobiDB-lite"/>
    </source>
</evidence>
<dbReference type="InterPro" id="IPR020846">
    <property type="entry name" value="MFS_dom"/>
</dbReference>
<evidence type="ECO:0000256" key="5">
    <source>
        <dbReference type="ARBA" id="ARBA00022989"/>
    </source>
</evidence>
<dbReference type="SUPFAM" id="SSF103473">
    <property type="entry name" value="MFS general substrate transporter"/>
    <property type="match status" value="1"/>
</dbReference>